<dbReference type="EMBL" id="LQMT02000014">
    <property type="protein sequence ID" value="ONF70471.1"/>
    <property type="molecule type" value="Genomic_DNA"/>
</dbReference>
<evidence type="ECO:0000256" key="2">
    <source>
        <dbReference type="ARBA" id="ARBA00007931"/>
    </source>
</evidence>
<comment type="caution">
    <text evidence="14">Lacks conserved residue(s) required for the propagation of feature annotation.</text>
</comment>
<dbReference type="InterPro" id="IPR016483">
    <property type="entry name" value="UCP006404_Pept_M50_CBS"/>
</dbReference>
<evidence type="ECO:0000256" key="4">
    <source>
        <dbReference type="ARBA" id="ARBA00022670"/>
    </source>
</evidence>
<keyword evidence="4 14" id="KW-0645">Protease</keyword>
<keyword evidence="11 14" id="KW-0482">Metalloprotease</keyword>
<comment type="similarity">
    <text evidence="2 14">Belongs to the peptidase M50B family.</text>
</comment>
<dbReference type="CDD" id="cd06164">
    <property type="entry name" value="S2P-M50_SpoIVFB_CBS"/>
    <property type="match status" value="1"/>
</dbReference>
<gene>
    <name evidence="19" type="ORF">AVR91_0216610</name>
</gene>
<feature type="domain" description="CBS" evidence="18">
    <location>
        <begin position="315"/>
        <end position="372"/>
    </location>
</feature>
<feature type="binding site" evidence="16">
    <location>
        <position position="66"/>
    </location>
    <ligand>
        <name>Zn(2+)</name>
        <dbReference type="ChEBI" id="CHEBI:29105"/>
        <note>catalytic</note>
    </ligand>
</feature>
<dbReference type="Proteomes" id="UP000076660">
    <property type="component" value="Unassembled WGS sequence"/>
</dbReference>
<feature type="transmembrane region" description="Helical" evidence="14">
    <location>
        <begin position="106"/>
        <end position="130"/>
    </location>
</feature>
<comment type="subcellular location">
    <subcellularLocation>
        <location evidence="1">Cell membrane</location>
        <topology evidence="1">Multi-pass membrane protein</topology>
    </subcellularLocation>
</comment>
<keyword evidence="5 14" id="KW-0812">Transmembrane</keyword>
<reference evidence="19 20" key="1">
    <citation type="submission" date="2016-12" db="EMBL/GenBank/DDBJ databases">
        <title>Amycolatopsis keratiniphila subsp. keratiniphila genome sequencing and assembly.</title>
        <authorList>
            <person name="Mayilraj S."/>
            <person name="Kaur N."/>
        </authorList>
    </citation>
    <scope>NUCLEOTIDE SEQUENCE [LARGE SCALE GENOMIC DNA]</scope>
    <source>
        <strain evidence="19 20">DSM 44409</strain>
    </source>
</reference>
<keyword evidence="6 14" id="KW-0479">Metal-binding</keyword>
<feature type="domain" description="CBS" evidence="18">
    <location>
        <begin position="250"/>
        <end position="307"/>
    </location>
</feature>
<keyword evidence="7" id="KW-0677">Repeat</keyword>
<keyword evidence="9 14" id="KW-0862">Zinc</keyword>
<comment type="cofactor">
    <cofactor evidence="14 16">
        <name>Zn(2+)</name>
        <dbReference type="ChEBI" id="CHEBI:29105"/>
    </cofactor>
    <text evidence="14 16">Binds 1 zinc ion per subunit.</text>
</comment>
<dbReference type="Gene3D" id="3.10.580.10">
    <property type="entry name" value="CBS-domain"/>
    <property type="match status" value="1"/>
</dbReference>
<evidence type="ECO:0000256" key="7">
    <source>
        <dbReference type="ARBA" id="ARBA00022737"/>
    </source>
</evidence>
<feature type="transmembrane region" description="Helical" evidence="14">
    <location>
        <begin position="142"/>
        <end position="161"/>
    </location>
</feature>
<keyword evidence="12 17" id="KW-0129">CBS domain</keyword>
<dbReference type="GO" id="GO:0005886">
    <property type="term" value="C:plasma membrane"/>
    <property type="evidence" value="ECO:0007669"/>
    <property type="project" value="UniProtKB-SubCell"/>
</dbReference>
<evidence type="ECO:0000256" key="11">
    <source>
        <dbReference type="ARBA" id="ARBA00023049"/>
    </source>
</evidence>
<evidence type="ECO:0000256" key="5">
    <source>
        <dbReference type="ARBA" id="ARBA00022692"/>
    </source>
</evidence>
<keyword evidence="8 14" id="KW-0378">Hydrolase</keyword>
<dbReference type="PIRSF" id="PIRSF006404">
    <property type="entry name" value="UCP006404_Pept_M50_CBS"/>
    <property type="match status" value="1"/>
</dbReference>
<feature type="transmembrane region" description="Helical" evidence="14">
    <location>
        <begin position="42"/>
        <end position="65"/>
    </location>
</feature>
<evidence type="ECO:0000313" key="19">
    <source>
        <dbReference type="EMBL" id="ONF70471.1"/>
    </source>
</evidence>
<keyword evidence="13 14" id="KW-0472">Membrane</keyword>
<evidence type="ECO:0000256" key="10">
    <source>
        <dbReference type="ARBA" id="ARBA00022989"/>
    </source>
</evidence>
<proteinExistence type="inferred from homology"/>
<evidence type="ECO:0000256" key="1">
    <source>
        <dbReference type="ARBA" id="ARBA00004651"/>
    </source>
</evidence>
<name>A0A1W2LVW3_9PSEU</name>
<evidence type="ECO:0000256" key="9">
    <source>
        <dbReference type="ARBA" id="ARBA00022833"/>
    </source>
</evidence>
<evidence type="ECO:0000256" key="17">
    <source>
        <dbReference type="PROSITE-ProRule" id="PRU00703"/>
    </source>
</evidence>
<evidence type="ECO:0000256" key="15">
    <source>
        <dbReference type="PIRSR" id="PIRSR006404-1"/>
    </source>
</evidence>
<evidence type="ECO:0000256" key="3">
    <source>
        <dbReference type="ARBA" id="ARBA00022475"/>
    </source>
</evidence>
<evidence type="ECO:0000256" key="16">
    <source>
        <dbReference type="PIRSR" id="PIRSR006404-2"/>
    </source>
</evidence>
<evidence type="ECO:0000256" key="6">
    <source>
        <dbReference type="ARBA" id="ARBA00022723"/>
    </source>
</evidence>
<dbReference type="Pfam" id="PF02163">
    <property type="entry name" value="Peptidase_M50"/>
    <property type="match status" value="2"/>
</dbReference>
<dbReference type="InterPro" id="IPR000644">
    <property type="entry name" value="CBS_dom"/>
</dbReference>
<evidence type="ECO:0000256" key="14">
    <source>
        <dbReference type="PIRNR" id="PIRNR006404"/>
    </source>
</evidence>
<dbReference type="PANTHER" id="PTHR39188">
    <property type="entry name" value="MEMBRANE-ASSOCIATED ZINC METALLOPROTEASE M50B"/>
    <property type="match status" value="1"/>
</dbReference>
<sequence>MKASIRLGRPAGVPVGLHWSVLGICVLLLVGVSMQLPRAFPGLWWGFYLIGAVVATALFVLSLLVHELAHAVVARRNGVAVEGITLWLLGGVARLKGEALTPGAEFRIAVVGPAVSALTSAGMFMLAWAADAAGLPMLGVGVLGYVAGINLLLAGFNLIPASPLDGGRILRAAIWKWRGDRLTATIWAARAGRLFGFLLIGLGLVRALSGMGLGLWWILLGLFVVTMAGAEETQARTGAALAGVRVRDVMTPNPETAPSDLTVARFLHDIAMLRRHSAFPLRDAEGRPQGMVTLNRLRSVPAERRELTTLRDVACQKDEIPSAEPDETLAELLPRLTDCADGRALVYEGDDLIGIVSPSDVSRAVAVHGLAIDSSS</sequence>
<dbReference type="PANTHER" id="PTHR39188:SF3">
    <property type="entry name" value="STAGE IV SPORULATION PROTEIN FB"/>
    <property type="match status" value="1"/>
</dbReference>
<dbReference type="AlphaFoldDB" id="A0A1W2LVW3"/>
<dbReference type="PROSITE" id="PS51371">
    <property type="entry name" value="CBS"/>
    <property type="match status" value="2"/>
</dbReference>
<dbReference type="InterPro" id="IPR008915">
    <property type="entry name" value="Peptidase_M50"/>
</dbReference>
<dbReference type="GO" id="GO:0006508">
    <property type="term" value="P:proteolysis"/>
    <property type="evidence" value="ECO:0007669"/>
    <property type="project" value="UniProtKB-KW"/>
</dbReference>
<protein>
    <recommendedName>
        <fullName evidence="14">Zinc metalloprotease</fullName>
    </recommendedName>
</protein>
<feature type="transmembrane region" description="Helical" evidence="14">
    <location>
        <begin position="12"/>
        <end position="36"/>
    </location>
</feature>
<evidence type="ECO:0000256" key="12">
    <source>
        <dbReference type="ARBA" id="ARBA00023122"/>
    </source>
</evidence>
<keyword evidence="3" id="KW-1003">Cell membrane</keyword>
<keyword evidence="10 14" id="KW-1133">Transmembrane helix</keyword>
<accession>A0A1W2LVW3</accession>
<evidence type="ECO:0000313" key="20">
    <source>
        <dbReference type="Proteomes" id="UP000076660"/>
    </source>
</evidence>
<organism evidence="19 20">
    <name type="scientific">Amycolatopsis keratiniphila subsp. keratiniphila</name>
    <dbReference type="NCBI Taxonomy" id="227715"/>
    <lineage>
        <taxon>Bacteria</taxon>
        <taxon>Bacillati</taxon>
        <taxon>Actinomycetota</taxon>
        <taxon>Actinomycetes</taxon>
        <taxon>Pseudonocardiales</taxon>
        <taxon>Pseudonocardiaceae</taxon>
        <taxon>Amycolatopsis</taxon>
        <taxon>Amycolatopsis japonica group</taxon>
    </lineage>
</organism>
<evidence type="ECO:0000259" key="18">
    <source>
        <dbReference type="PROSITE" id="PS51371"/>
    </source>
</evidence>
<feature type="active site" evidence="15">
    <location>
        <position position="67"/>
    </location>
</feature>
<comment type="caution">
    <text evidence="19">The sequence shown here is derived from an EMBL/GenBank/DDBJ whole genome shotgun (WGS) entry which is preliminary data.</text>
</comment>
<dbReference type="GO" id="GO:0046872">
    <property type="term" value="F:metal ion binding"/>
    <property type="evidence" value="ECO:0007669"/>
    <property type="project" value="UniProtKB-UniRule"/>
</dbReference>
<dbReference type="OrthoDB" id="9781963at2"/>
<dbReference type="SUPFAM" id="SSF54631">
    <property type="entry name" value="CBS-domain pair"/>
    <property type="match status" value="1"/>
</dbReference>
<dbReference type="Pfam" id="PF00571">
    <property type="entry name" value="CBS"/>
    <property type="match status" value="2"/>
</dbReference>
<evidence type="ECO:0000256" key="13">
    <source>
        <dbReference type="ARBA" id="ARBA00023136"/>
    </source>
</evidence>
<dbReference type="InterPro" id="IPR046342">
    <property type="entry name" value="CBS_dom_sf"/>
</dbReference>
<dbReference type="GO" id="GO:0008237">
    <property type="term" value="F:metallopeptidase activity"/>
    <property type="evidence" value="ECO:0007669"/>
    <property type="project" value="UniProtKB-UniRule"/>
</dbReference>
<feature type="binding site" evidence="16">
    <location>
        <position position="70"/>
    </location>
    <ligand>
        <name>Zn(2+)</name>
        <dbReference type="ChEBI" id="CHEBI:29105"/>
        <note>catalytic</note>
    </ligand>
</feature>
<evidence type="ECO:0000256" key="8">
    <source>
        <dbReference type="ARBA" id="ARBA00022801"/>
    </source>
</evidence>
<feature type="binding site" evidence="16">
    <location>
        <position position="165"/>
    </location>
    <ligand>
        <name>Zn(2+)</name>
        <dbReference type="ChEBI" id="CHEBI:29105"/>
        <note>catalytic</note>
    </ligand>
</feature>